<feature type="region of interest" description="Disordered" evidence="1">
    <location>
        <begin position="29"/>
        <end position="49"/>
    </location>
</feature>
<organism evidence="2 3">
    <name type="scientific">Harryflintia acetispora</name>
    <dbReference type="NCBI Taxonomy" id="1849041"/>
    <lineage>
        <taxon>Bacteria</taxon>
        <taxon>Bacillati</taxon>
        <taxon>Bacillota</taxon>
        <taxon>Clostridia</taxon>
        <taxon>Eubacteriales</taxon>
        <taxon>Oscillospiraceae</taxon>
        <taxon>Harryflintia</taxon>
    </lineage>
</organism>
<evidence type="ECO:0000313" key="3">
    <source>
        <dbReference type="Proteomes" id="UP000294682"/>
    </source>
</evidence>
<dbReference type="RefSeq" id="WP_079699182.1">
    <property type="nucleotide sequence ID" value="NZ_SLUK01000011.1"/>
</dbReference>
<sequence>MEFKTAAFGGFDKQSVLTYIDELISKSQEREAELQRQADEASSSRDLMSSQLAELQVKVTSLEEQLSKKDEAVNEREEALQKREEQLSASQAGKDARIAELESQLAQACERVNQLQGALHQGEEKSRRYDEVTAQVGAVMLEAQKQADDIVSRARSQAEQIAKESIDNIYDINKRVDEFKNDIYRLRSFAAETLQGLDDKMSAIDLAIKEAEGHLYISAGNTDSGEPAYEEPYQAPSQQAPAGAGYEPRRMENPDFFTQPYQG</sequence>
<protein>
    <submittedName>
        <fullName evidence="2">Uncharacterized protein</fullName>
    </submittedName>
</protein>
<keyword evidence="3" id="KW-1185">Reference proteome</keyword>
<proteinExistence type="predicted"/>
<evidence type="ECO:0000313" key="2">
    <source>
        <dbReference type="EMBL" id="TCL42248.1"/>
    </source>
</evidence>
<name>A0A9X8UHF5_9FIRM</name>
<evidence type="ECO:0000256" key="1">
    <source>
        <dbReference type="SAM" id="MobiDB-lite"/>
    </source>
</evidence>
<accession>A0A9X8UHF5</accession>
<dbReference type="OrthoDB" id="1857649at2"/>
<reference evidence="2 3" key="1">
    <citation type="submission" date="2019-03" db="EMBL/GenBank/DDBJ databases">
        <title>Genomic Encyclopedia of Type Strains, Phase IV (KMG-IV): sequencing the most valuable type-strain genomes for metagenomic binning, comparative biology and taxonomic classification.</title>
        <authorList>
            <person name="Goeker M."/>
        </authorList>
    </citation>
    <scope>NUCLEOTIDE SEQUENCE [LARGE SCALE GENOMIC DNA]</scope>
    <source>
        <strain evidence="2 3">DSM 100433</strain>
    </source>
</reference>
<gene>
    <name evidence="2" type="ORF">EDD78_11111</name>
</gene>
<comment type="caution">
    <text evidence="2">The sequence shown here is derived from an EMBL/GenBank/DDBJ whole genome shotgun (WGS) entry which is preliminary data.</text>
</comment>
<feature type="compositionally biased region" description="Low complexity" evidence="1">
    <location>
        <begin position="232"/>
        <end position="246"/>
    </location>
</feature>
<dbReference type="SUPFAM" id="SSF57997">
    <property type="entry name" value="Tropomyosin"/>
    <property type="match status" value="1"/>
</dbReference>
<dbReference type="AlphaFoldDB" id="A0A9X8UHF5"/>
<feature type="compositionally biased region" description="Basic and acidic residues" evidence="1">
    <location>
        <begin position="65"/>
        <end position="86"/>
    </location>
</feature>
<feature type="region of interest" description="Disordered" evidence="1">
    <location>
        <begin position="63"/>
        <end position="95"/>
    </location>
</feature>
<feature type="region of interest" description="Disordered" evidence="1">
    <location>
        <begin position="218"/>
        <end position="263"/>
    </location>
</feature>
<dbReference type="Proteomes" id="UP000294682">
    <property type="component" value="Unassembled WGS sequence"/>
</dbReference>
<dbReference type="EMBL" id="SLUK01000011">
    <property type="protein sequence ID" value="TCL42248.1"/>
    <property type="molecule type" value="Genomic_DNA"/>
</dbReference>
<feature type="compositionally biased region" description="Basic and acidic residues" evidence="1">
    <location>
        <begin position="29"/>
        <end position="43"/>
    </location>
</feature>